<comment type="subcellular location">
    <subcellularLocation>
        <location evidence="1">Membrane</location>
        <topology evidence="1">Multi-pass membrane protein</topology>
    </subcellularLocation>
</comment>
<name>A0A1T4L7Z2_9FUSO</name>
<dbReference type="RefSeq" id="WP_078693281.1">
    <property type="nucleotide sequence ID" value="NZ_FUWX01000006.1"/>
</dbReference>
<dbReference type="Proteomes" id="UP000191153">
    <property type="component" value="Unassembled WGS sequence"/>
</dbReference>
<evidence type="ECO:0000313" key="7">
    <source>
        <dbReference type="EMBL" id="SJZ50842.1"/>
    </source>
</evidence>
<proteinExistence type="predicted"/>
<accession>A0A1T4L7Z2</accession>
<evidence type="ECO:0000256" key="5">
    <source>
        <dbReference type="SAM" id="Phobius"/>
    </source>
</evidence>
<evidence type="ECO:0000256" key="2">
    <source>
        <dbReference type="ARBA" id="ARBA00022692"/>
    </source>
</evidence>
<evidence type="ECO:0000256" key="4">
    <source>
        <dbReference type="ARBA" id="ARBA00023136"/>
    </source>
</evidence>
<keyword evidence="8" id="KW-1185">Reference proteome</keyword>
<keyword evidence="2 5" id="KW-0812">Transmembrane</keyword>
<reference evidence="7 8" key="1">
    <citation type="submission" date="2017-02" db="EMBL/GenBank/DDBJ databases">
        <authorList>
            <person name="Peterson S.W."/>
        </authorList>
    </citation>
    <scope>NUCLEOTIDE SEQUENCE [LARGE SCALE GENOMIC DNA]</scope>
    <source>
        <strain evidence="7 8">ATCC 700028</strain>
    </source>
</reference>
<evidence type="ECO:0000256" key="1">
    <source>
        <dbReference type="ARBA" id="ARBA00004141"/>
    </source>
</evidence>
<dbReference type="Pfam" id="PF13515">
    <property type="entry name" value="FUSC_2"/>
    <property type="match status" value="1"/>
</dbReference>
<feature type="transmembrane region" description="Helical" evidence="5">
    <location>
        <begin position="62"/>
        <end position="81"/>
    </location>
</feature>
<feature type="domain" description="Integral membrane bound transporter" evidence="6">
    <location>
        <begin position="23"/>
        <end position="153"/>
    </location>
</feature>
<feature type="transmembrane region" description="Helical" evidence="5">
    <location>
        <begin position="20"/>
        <end position="41"/>
    </location>
</feature>
<evidence type="ECO:0000256" key="3">
    <source>
        <dbReference type="ARBA" id="ARBA00022989"/>
    </source>
</evidence>
<sequence length="166" mass="18118">MRLPFNSDYLGNKNFKTAVSVFLCVLILNVYLHENSFYAAIASVSCSQSSPGSSLKSGISRTIGTSWGGFIGLVFSILIIHGEPTRFVQAFYTGIGIGFVILGCIKLLNKPSSCTIACIVYLGIIVNMNGRDPYFWAINRVLTTIFGIFITVTVHALLPPDKENNK</sequence>
<feature type="transmembrane region" description="Helical" evidence="5">
    <location>
        <begin position="134"/>
        <end position="158"/>
    </location>
</feature>
<dbReference type="EMBL" id="FUWX01000006">
    <property type="protein sequence ID" value="SJZ50842.1"/>
    <property type="molecule type" value="Genomic_DNA"/>
</dbReference>
<keyword evidence="4 5" id="KW-0472">Membrane</keyword>
<dbReference type="GO" id="GO:0016020">
    <property type="term" value="C:membrane"/>
    <property type="evidence" value="ECO:0007669"/>
    <property type="project" value="UniProtKB-SubCell"/>
</dbReference>
<dbReference type="OrthoDB" id="1653617at2"/>
<feature type="transmembrane region" description="Helical" evidence="5">
    <location>
        <begin position="87"/>
        <end position="105"/>
    </location>
</feature>
<keyword evidence="3 5" id="KW-1133">Transmembrane helix</keyword>
<protein>
    <submittedName>
        <fullName evidence="7">Fusaric acid resistance protein-like</fullName>
    </submittedName>
</protein>
<feature type="transmembrane region" description="Helical" evidence="5">
    <location>
        <begin position="112"/>
        <end position="128"/>
    </location>
</feature>
<dbReference type="InterPro" id="IPR049453">
    <property type="entry name" value="Memb_transporter_dom"/>
</dbReference>
<organism evidence="7 8">
    <name type="scientific">Cetobacterium ceti</name>
    <dbReference type="NCBI Taxonomy" id="180163"/>
    <lineage>
        <taxon>Bacteria</taxon>
        <taxon>Fusobacteriati</taxon>
        <taxon>Fusobacteriota</taxon>
        <taxon>Fusobacteriia</taxon>
        <taxon>Fusobacteriales</taxon>
        <taxon>Fusobacteriaceae</taxon>
        <taxon>Cetobacterium</taxon>
    </lineage>
</organism>
<evidence type="ECO:0000313" key="8">
    <source>
        <dbReference type="Proteomes" id="UP000191153"/>
    </source>
</evidence>
<dbReference type="STRING" id="180163.SAMN02745174_00737"/>
<gene>
    <name evidence="7" type="ORF">SAMN02745174_00737</name>
</gene>
<evidence type="ECO:0000259" key="6">
    <source>
        <dbReference type="Pfam" id="PF13515"/>
    </source>
</evidence>
<dbReference type="AlphaFoldDB" id="A0A1T4L7Z2"/>